<feature type="chain" id="PRO_5038985345" evidence="1">
    <location>
        <begin position="27"/>
        <end position="454"/>
    </location>
</feature>
<dbReference type="Proteomes" id="UP000553209">
    <property type="component" value="Unassembled WGS sequence"/>
</dbReference>
<dbReference type="InterPro" id="IPR002372">
    <property type="entry name" value="PQQ_rpt_dom"/>
</dbReference>
<accession>A0A7X6MHX6</accession>
<dbReference type="Gene3D" id="2.130.10.10">
    <property type="entry name" value="YVTN repeat-like/Quinoprotein amine dehydrogenase"/>
    <property type="match status" value="1"/>
</dbReference>
<dbReference type="Gene3D" id="2.40.10.480">
    <property type="match status" value="1"/>
</dbReference>
<evidence type="ECO:0000313" key="3">
    <source>
        <dbReference type="EMBL" id="NKZ01914.1"/>
    </source>
</evidence>
<dbReference type="SMART" id="SM00564">
    <property type="entry name" value="PQQ"/>
    <property type="match status" value="3"/>
</dbReference>
<comment type="caution">
    <text evidence="3">The sequence shown here is derived from an EMBL/GenBank/DDBJ whole genome shotgun (WGS) entry which is preliminary data.</text>
</comment>
<gene>
    <name evidence="3" type="ORF">HGB44_30240</name>
</gene>
<dbReference type="InterPro" id="IPR018391">
    <property type="entry name" value="PQQ_b-propeller_rpt"/>
</dbReference>
<dbReference type="EMBL" id="JAAXPG010000047">
    <property type="protein sequence ID" value="NKZ01914.1"/>
    <property type="molecule type" value="Genomic_DNA"/>
</dbReference>
<evidence type="ECO:0000256" key="1">
    <source>
        <dbReference type="SAM" id="SignalP"/>
    </source>
</evidence>
<protein>
    <submittedName>
        <fullName evidence="3">PQQ-binding-like beta-propeller repeat protein</fullName>
    </submittedName>
</protein>
<feature type="signal peptide" evidence="1">
    <location>
        <begin position="1"/>
        <end position="26"/>
    </location>
</feature>
<evidence type="ECO:0000259" key="2">
    <source>
        <dbReference type="Pfam" id="PF13360"/>
    </source>
</evidence>
<keyword evidence="1" id="KW-0732">Signal</keyword>
<feature type="domain" description="Pyrrolo-quinoline quinone repeat" evidence="2">
    <location>
        <begin position="253"/>
        <end position="348"/>
    </location>
</feature>
<evidence type="ECO:0000313" key="4">
    <source>
        <dbReference type="Proteomes" id="UP000553209"/>
    </source>
</evidence>
<proteinExistence type="predicted"/>
<dbReference type="InterPro" id="IPR011047">
    <property type="entry name" value="Quinoprotein_ADH-like_sf"/>
</dbReference>
<dbReference type="PROSITE" id="PS51257">
    <property type="entry name" value="PROKAR_LIPOPROTEIN"/>
    <property type="match status" value="1"/>
</dbReference>
<organism evidence="3 4">
    <name type="scientific">Nocardiopsis alborubida</name>
    <dbReference type="NCBI Taxonomy" id="146802"/>
    <lineage>
        <taxon>Bacteria</taxon>
        <taxon>Bacillati</taxon>
        <taxon>Actinomycetota</taxon>
        <taxon>Actinomycetes</taxon>
        <taxon>Streptosporangiales</taxon>
        <taxon>Nocardiopsidaceae</taxon>
        <taxon>Nocardiopsis</taxon>
    </lineage>
</organism>
<sequence length="454" mass="48495">MRSPSRPFPVLALACALALSACSARGGEDAPEPPEPSVISPDSAVLCQETGDCGQAGSVRWSRPLEGDFYLDQFEESGPLLRPARHWLDYRYPDPGAVEADGVLYLHTADTIVAVDTATAAILWTESAGVDVSWFRLVGSTLVITPVEGQGRVDALRFWEVDRDGARAVESDLPEDLDHEAVLASDDTHLVLREALPHDSEDDPRYFLVEAATGRVEWSARLAPWGSPAVADETLYLEYSPQEEPSYVTAVVDGEQVAEFEIPEEPGPGSELWAVPDGPLLFDTPGCASGEGCEEKRITAVDPADGEVLWTHTAPGEVVSVSAEPDPRVFVHDEDGYRALDADNGRVLAEDGEIDAARLLAGYGAERHELDGETHMTLQEYNLLPFRPTGPGVDTDPLRGLAAGAGHLTAYPGPDGGVVGVYAGCAPDGLRPPAMDAPTGATTCVKPRLFAVDY</sequence>
<name>A0A7X6MHX6_9ACTN</name>
<dbReference type="SUPFAM" id="SSF50998">
    <property type="entry name" value="Quinoprotein alcohol dehydrogenase-like"/>
    <property type="match status" value="1"/>
</dbReference>
<dbReference type="AlphaFoldDB" id="A0A7X6MHX6"/>
<dbReference type="InterPro" id="IPR015943">
    <property type="entry name" value="WD40/YVTN_repeat-like_dom_sf"/>
</dbReference>
<keyword evidence="4" id="KW-1185">Reference proteome</keyword>
<reference evidence="3 4" key="1">
    <citation type="submission" date="2020-04" db="EMBL/GenBank/DDBJ databases">
        <title>MicrobeNet Type strains.</title>
        <authorList>
            <person name="Nicholson A.C."/>
        </authorList>
    </citation>
    <scope>NUCLEOTIDE SEQUENCE [LARGE SCALE GENOMIC DNA]</scope>
    <source>
        <strain evidence="3 4">ATCC 23612</strain>
    </source>
</reference>
<dbReference type="RefSeq" id="WP_168444212.1">
    <property type="nucleotide sequence ID" value="NZ_JAAXPG010000047.1"/>
</dbReference>
<dbReference type="Pfam" id="PF13360">
    <property type="entry name" value="PQQ_2"/>
    <property type="match status" value="1"/>
</dbReference>